<feature type="domain" description="Aminopeptidase N-like N-terminal" evidence="15">
    <location>
        <begin position="101"/>
        <end position="289"/>
    </location>
</feature>
<dbReference type="PANTHER" id="PTHR11533">
    <property type="entry name" value="PROTEASE M1 ZINC METALLOPROTEASE"/>
    <property type="match status" value="1"/>
</dbReference>
<keyword evidence="8" id="KW-0862">Zinc</keyword>
<keyword evidence="4" id="KW-0336">GPI-anchor</keyword>
<protein>
    <submittedName>
        <fullName evidence="16">Aminopeptidase N</fullName>
    </submittedName>
</protein>
<feature type="domain" description="Peptidase M1 membrane alanine aminopeptidase" evidence="13">
    <location>
        <begin position="359"/>
        <end position="434"/>
    </location>
</feature>
<dbReference type="InterPro" id="IPR014782">
    <property type="entry name" value="Peptidase_M1_dom"/>
</dbReference>
<keyword evidence="12" id="KW-1133">Transmembrane helix</keyword>
<keyword evidence="5" id="KW-0645">Protease</keyword>
<keyword evidence="6" id="KW-0479">Metal-binding</keyword>
<evidence type="ECO:0000259" key="15">
    <source>
        <dbReference type="Pfam" id="PF17900"/>
    </source>
</evidence>
<evidence type="ECO:0000256" key="7">
    <source>
        <dbReference type="ARBA" id="ARBA00022801"/>
    </source>
</evidence>
<evidence type="ECO:0000256" key="5">
    <source>
        <dbReference type="ARBA" id="ARBA00022670"/>
    </source>
</evidence>
<keyword evidence="9" id="KW-0482">Metalloprotease</keyword>
<dbReference type="Proteomes" id="UP000053097">
    <property type="component" value="Unassembled WGS sequence"/>
</dbReference>
<dbReference type="GO" id="GO:0005886">
    <property type="term" value="C:plasma membrane"/>
    <property type="evidence" value="ECO:0007669"/>
    <property type="project" value="UniProtKB-SubCell"/>
</dbReference>
<dbReference type="InterPro" id="IPR001930">
    <property type="entry name" value="Peptidase_M1"/>
</dbReference>
<dbReference type="Gene3D" id="1.10.390.10">
    <property type="entry name" value="Neutral Protease Domain 2"/>
    <property type="match status" value="1"/>
</dbReference>
<organism evidence="16 17">
    <name type="scientific">Ooceraea biroi</name>
    <name type="common">Clonal raider ant</name>
    <name type="synonym">Cerapachys biroi</name>
    <dbReference type="NCBI Taxonomy" id="2015173"/>
    <lineage>
        <taxon>Eukaryota</taxon>
        <taxon>Metazoa</taxon>
        <taxon>Ecdysozoa</taxon>
        <taxon>Arthropoda</taxon>
        <taxon>Hexapoda</taxon>
        <taxon>Insecta</taxon>
        <taxon>Pterygota</taxon>
        <taxon>Neoptera</taxon>
        <taxon>Endopterygota</taxon>
        <taxon>Hymenoptera</taxon>
        <taxon>Apocrita</taxon>
        <taxon>Aculeata</taxon>
        <taxon>Formicoidea</taxon>
        <taxon>Formicidae</taxon>
        <taxon>Dorylinae</taxon>
        <taxon>Ooceraea</taxon>
    </lineage>
</organism>
<dbReference type="GO" id="GO:0005615">
    <property type="term" value="C:extracellular space"/>
    <property type="evidence" value="ECO:0007669"/>
    <property type="project" value="TreeGrafter"/>
</dbReference>
<evidence type="ECO:0000256" key="3">
    <source>
        <dbReference type="ARBA" id="ARBA00010136"/>
    </source>
</evidence>
<feature type="region of interest" description="Disordered" evidence="11">
    <location>
        <begin position="1"/>
        <end position="23"/>
    </location>
</feature>
<keyword evidence="7" id="KW-0378">Hydrolase</keyword>
<dbReference type="AlphaFoldDB" id="A0A026VXA2"/>
<keyword evidence="12" id="KW-0472">Membrane</keyword>
<evidence type="ECO:0000256" key="10">
    <source>
        <dbReference type="ARBA" id="ARBA00023288"/>
    </source>
</evidence>
<dbReference type="SUPFAM" id="SSF55486">
    <property type="entry name" value="Metalloproteases ('zincins'), catalytic domain"/>
    <property type="match status" value="1"/>
</dbReference>
<dbReference type="Gene3D" id="2.60.40.1910">
    <property type="match status" value="1"/>
</dbReference>
<comment type="subcellular location">
    <subcellularLocation>
        <location evidence="2">Cell membrane</location>
        <topology evidence="2">Lipid-anchor</topology>
        <topology evidence="2">GPI-anchor</topology>
    </subcellularLocation>
</comment>
<evidence type="ECO:0000256" key="11">
    <source>
        <dbReference type="SAM" id="MobiDB-lite"/>
    </source>
</evidence>
<dbReference type="InterPro" id="IPR050344">
    <property type="entry name" value="Peptidase_M1_aminopeptidases"/>
</dbReference>
<dbReference type="OMA" id="IHINDWI"/>
<gene>
    <name evidence="16" type="ORF">X777_13770</name>
</gene>
<dbReference type="InterPro" id="IPR045357">
    <property type="entry name" value="Aminopeptidase_N-like_N"/>
</dbReference>
<name>A0A026VXA2_OOCBI</name>
<comment type="cofactor">
    <cofactor evidence="1">
        <name>Zn(2+)</name>
        <dbReference type="ChEBI" id="CHEBI:29105"/>
    </cofactor>
</comment>
<dbReference type="GO" id="GO:0098552">
    <property type="term" value="C:side of membrane"/>
    <property type="evidence" value="ECO:0007669"/>
    <property type="project" value="UniProtKB-KW"/>
</dbReference>
<keyword evidence="12" id="KW-0812">Transmembrane</keyword>
<accession>A0A026VXA2</accession>
<dbReference type="Pfam" id="PF01433">
    <property type="entry name" value="Peptidase_M1"/>
    <property type="match status" value="1"/>
</dbReference>
<feature type="compositionally biased region" description="Acidic residues" evidence="11">
    <location>
        <begin position="1"/>
        <end position="11"/>
    </location>
</feature>
<evidence type="ECO:0000256" key="8">
    <source>
        <dbReference type="ARBA" id="ARBA00022833"/>
    </source>
</evidence>
<sequence length="838" mass="98530">MEENNLDEQNEQNDPNEQNDSNKQNNLNEQVEQQMQPDWWKWIVRIDTRSIILHIVLVSIVVVTLFISKPLLYLLFSKSSPNLIEHYTDDTPVHRLPKSVVPIHYQIELVLASKANYHGETNITINIVQKTKQISFHSINLCITSNMIALSNNNGVSCETEGLDCYADKQWNTINFANTLLPGRYTLYIKFNGIITDDITDGFARIPYTENTQKGQNWFYVANSRIKGARRIFPCWDEPEFKATFELNIKHPKNCIASSNMPLISSHADTEDGGVWTYFNLTQEVPTYLIIFTIHKNDFVRTSIDNVDILYKKHTNEEHLQFAEQVITFVGYVLRNFEWQISQEANIPNPNLQHPEQKRTMEDLKIILYRAEHILYDEKSDPSARKADIVRFIAHEMIYVWLSNKVTPSWWSYLWINEGLSMVIQMDALYKIPSEINEITGKNGLPTPNDFWTAIRYVDPDGTNLKHLMDSWTNKISYPILEVTRDYTTGVITVRLNRQALTTWSIRVSFTSESVCNFHDIDGQSTWMTFYYVLSSRLYDIHPDDWVILNLQQTGYYRVYYDKRNWRRLARFLKTEKYDKIHVLNRAQIIDDAYYFMVRKMLEHDEFADIIEYLALRETNYIAWYPMIKNFELMSRTFPYQQSTYIKQHVLRSLVDGLLQKIGFQEISHEDDLTKRLRQEARHWACVLNSTMCTEAATVELRHYMLDEPSAYKFWSGWREWTHCKGLMSGDADTWNKLFVIWASKRDNQTLEYLACTENLEIIYKYLRPLSSDHAYAIMQHHHAKSFLSVVARHAKNIAILKFILRNFRKIKPKEVSTVAALLVIINNVYSAEQLQMI</sequence>
<dbReference type="SUPFAM" id="SSF63737">
    <property type="entry name" value="Leukotriene A4 hydrolase N-terminal domain"/>
    <property type="match status" value="1"/>
</dbReference>
<keyword evidence="17" id="KW-1185">Reference proteome</keyword>
<feature type="compositionally biased region" description="Low complexity" evidence="11">
    <location>
        <begin position="12"/>
        <end position="22"/>
    </location>
</feature>
<dbReference type="GO" id="GO:0042277">
    <property type="term" value="F:peptide binding"/>
    <property type="evidence" value="ECO:0007669"/>
    <property type="project" value="TreeGrafter"/>
</dbReference>
<evidence type="ECO:0000259" key="14">
    <source>
        <dbReference type="Pfam" id="PF11838"/>
    </source>
</evidence>
<comment type="similarity">
    <text evidence="3">Belongs to the peptidase M1 family.</text>
</comment>
<dbReference type="PRINTS" id="PR00756">
    <property type="entry name" value="ALADIPTASE"/>
</dbReference>
<evidence type="ECO:0000256" key="6">
    <source>
        <dbReference type="ARBA" id="ARBA00022723"/>
    </source>
</evidence>
<dbReference type="InterPro" id="IPR027268">
    <property type="entry name" value="Peptidase_M4/M1_CTD_sf"/>
</dbReference>
<keyword evidence="10" id="KW-0449">Lipoprotein</keyword>
<reference evidence="16 17" key="1">
    <citation type="journal article" date="2014" name="Curr. Biol.">
        <title>The genome of the clonal raider ant Cerapachys biroi.</title>
        <authorList>
            <person name="Oxley P.R."/>
            <person name="Ji L."/>
            <person name="Fetter-Pruneda I."/>
            <person name="McKenzie S.K."/>
            <person name="Li C."/>
            <person name="Hu H."/>
            <person name="Zhang G."/>
            <person name="Kronauer D.J."/>
        </authorList>
    </citation>
    <scope>NUCLEOTIDE SEQUENCE [LARGE SCALE GENOMIC DNA]</scope>
</reference>
<dbReference type="InterPro" id="IPR042097">
    <property type="entry name" value="Aminopeptidase_N-like_N_sf"/>
</dbReference>
<evidence type="ECO:0000313" key="17">
    <source>
        <dbReference type="Proteomes" id="UP000053097"/>
    </source>
</evidence>
<feature type="domain" description="ERAP1-like C-terminal" evidence="14">
    <location>
        <begin position="546"/>
        <end position="822"/>
    </location>
</feature>
<evidence type="ECO:0000259" key="13">
    <source>
        <dbReference type="Pfam" id="PF01433"/>
    </source>
</evidence>
<proteinExistence type="inferred from homology"/>
<dbReference type="Pfam" id="PF11838">
    <property type="entry name" value="ERAP1_C"/>
    <property type="match status" value="1"/>
</dbReference>
<evidence type="ECO:0000256" key="2">
    <source>
        <dbReference type="ARBA" id="ARBA00004609"/>
    </source>
</evidence>
<dbReference type="EMBL" id="KK107623">
    <property type="protein sequence ID" value="EZA48428.1"/>
    <property type="molecule type" value="Genomic_DNA"/>
</dbReference>
<evidence type="ECO:0000256" key="9">
    <source>
        <dbReference type="ARBA" id="ARBA00023049"/>
    </source>
</evidence>
<dbReference type="GO" id="GO:0006508">
    <property type="term" value="P:proteolysis"/>
    <property type="evidence" value="ECO:0007669"/>
    <property type="project" value="UniProtKB-KW"/>
</dbReference>
<dbReference type="GO" id="GO:0008270">
    <property type="term" value="F:zinc ion binding"/>
    <property type="evidence" value="ECO:0007669"/>
    <property type="project" value="InterPro"/>
</dbReference>
<dbReference type="InterPro" id="IPR024571">
    <property type="entry name" value="ERAP1-like_C_dom"/>
</dbReference>
<dbReference type="GO" id="GO:0043171">
    <property type="term" value="P:peptide catabolic process"/>
    <property type="evidence" value="ECO:0007669"/>
    <property type="project" value="TreeGrafter"/>
</dbReference>
<dbReference type="OrthoDB" id="7549261at2759"/>
<dbReference type="PANTHER" id="PTHR11533:SF294">
    <property type="entry name" value="THYROTROPIN-RELEASING HORMONE-DEGRADING ECTOENZYME"/>
    <property type="match status" value="1"/>
</dbReference>
<dbReference type="GO" id="GO:0005737">
    <property type="term" value="C:cytoplasm"/>
    <property type="evidence" value="ECO:0007669"/>
    <property type="project" value="TreeGrafter"/>
</dbReference>
<evidence type="ECO:0000313" key="16">
    <source>
        <dbReference type="EMBL" id="EZA48428.1"/>
    </source>
</evidence>
<dbReference type="Gene3D" id="2.60.40.1730">
    <property type="entry name" value="tricorn interacting facor f3 domain"/>
    <property type="match status" value="1"/>
</dbReference>
<evidence type="ECO:0000256" key="12">
    <source>
        <dbReference type="SAM" id="Phobius"/>
    </source>
</evidence>
<evidence type="ECO:0000256" key="1">
    <source>
        <dbReference type="ARBA" id="ARBA00001947"/>
    </source>
</evidence>
<evidence type="ECO:0000256" key="4">
    <source>
        <dbReference type="ARBA" id="ARBA00022622"/>
    </source>
</evidence>
<keyword evidence="4" id="KW-0325">Glycoprotein</keyword>
<dbReference type="Pfam" id="PF17900">
    <property type="entry name" value="Peptidase_M1_N"/>
    <property type="match status" value="1"/>
</dbReference>
<dbReference type="Gene3D" id="1.25.50.20">
    <property type="match status" value="1"/>
</dbReference>
<dbReference type="GO" id="GO:0070006">
    <property type="term" value="F:metalloaminopeptidase activity"/>
    <property type="evidence" value="ECO:0007669"/>
    <property type="project" value="TreeGrafter"/>
</dbReference>
<keyword evidence="16" id="KW-0031">Aminopeptidase</keyword>
<feature type="transmembrane region" description="Helical" evidence="12">
    <location>
        <begin position="51"/>
        <end position="76"/>
    </location>
</feature>